<organism evidence="8 9">
    <name type="scientific">Rhizocola hellebori</name>
    <dbReference type="NCBI Taxonomy" id="1392758"/>
    <lineage>
        <taxon>Bacteria</taxon>
        <taxon>Bacillati</taxon>
        <taxon>Actinomycetota</taxon>
        <taxon>Actinomycetes</taxon>
        <taxon>Micromonosporales</taxon>
        <taxon>Micromonosporaceae</taxon>
        <taxon>Rhizocola</taxon>
    </lineage>
</organism>
<name>A0A8J3Q5D4_9ACTN</name>
<dbReference type="PANTHER" id="PTHR35807">
    <property type="entry name" value="TRANSCRIPTIONAL REGULATOR REDD-RELATED"/>
    <property type="match status" value="1"/>
</dbReference>
<dbReference type="PROSITE" id="PS51755">
    <property type="entry name" value="OMPR_PHOB"/>
    <property type="match status" value="1"/>
</dbReference>
<keyword evidence="6" id="KW-0175">Coiled coil</keyword>
<comment type="similarity">
    <text evidence="1">Belongs to the AfsR/DnrI/RedD regulatory family.</text>
</comment>
<protein>
    <submittedName>
        <fullName evidence="8">SARP family transcriptional regulator</fullName>
    </submittedName>
</protein>
<dbReference type="InterPro" id="IPR005158">
    <property type="entry name" value="BTAD"/>
</dbReference>
<dbReference type="SMART" id="SM00028">
    <property type="entry name" value="TPR"/>
    <property type="match status" value="6"/>
</dbReference>
<keyword evidence="3 5" id="KW-0238">DNA-binding</keyword>
<dbReference type="InterPro" id="IPR051677">
    <property type="entry name" value="AfsR-DnrI-RedD_regulator"/>
</dbReference>
<accession>A0A8J3Q5D4</accession>
<dbReference type="Gene3D" id="3.40.50.300">
    <property type="entry name" value="P-loop containing nucleotide triphosphate hydrolases"/>
    <property type="match status" value="1"/>
</dbReference>
<dbReference type="EMBL" id="BONY01000008">
    <property type="protein sequence ID" value="GIH03515.1"/>
    <property type="molecule type" value="Genomic_DNA"/>
</dbReference>
<dbReference type="InterPro" id="IPR016032">
    <property type="entry name" value="Sig_transdc_resp-reg_C-effctor"/>
</dbReference>
<dbReference type="SMART" id="SM01043">
    <property type="entry name" value="BTAD"/>
    <property type="match status" value="1"/>
</dbReference>
<proteinExistence type="inferred from homology"/>
<dbReference type="InterPro" id="IPR027417">
    <property type="entry name" value="P-loop_NTPase"/>
</dbReference>
<evidence type="ECO:0000256" key="3">
    <source>
        <dbReference type="ARBA" id="ARBA00023125"/>
    </source>
</evidence>
<dbReference type="Pfam" id="PF03704">
    <property type="entry name" value="BTAD"/>
    <property type="match status" value="1"/>
</dbReference>
<keyword evidence="2" id="KW-0805">Transcription regulation</keyword>
<dbReference type="Gene3D" id="1.25.40.10">
    <property type="entry name" value="Tetratricopeptide repeat domain"/>
    <property type="match status" value="2"/>
</dbReference>
<keyword evidence="4" id="KW-0804">Transcription</keyword>
<dbReference type="CDD" id="cd15831">
    <property type="entry name" value="BTAD"/>
    <property type="match status" value="1"/>
</dbReference>
<feature type="coiled-coil region" evidence="6">
    <location>
        <begin position="932"/>
        <end position="959"/>
    </location>
</feature>
<reference evidence="8" key="1">
    <citation type="submission" date="2021-01" db="EMBL/GenBank/DDBJ databases">
        <title>Whole genome shotgun sequence of Rhizocola hellebori NBRC 109834.</title>
        <authorList>
            <person name="Komaki H."/>
            <person name="Tamura T."/>
        </authorList>
    </citation>
    <scope>NUCLEOTIDE SEQUENCE</scope>
    <source>
        <strain evidence="8">NBRC 109834</strain>
    </source>
</reference>
<dbReference type="InterPro" id="IPR001867">
    <property type="entry name" value="OmpR/PhoB-type_DNA-bd"/>
</dbReference>
<evidence type="ECO:0000256" key="6">
    <source>
        <dbReference type="SAM" id="Coils"/>
    </source>
</evidence>
<comment type="caution">
    <text evidence="8">The sequence shown here is derived from an EMBL/GenBank/DDBJ whole genome shotgun (WGS) entry which is preliminary data.</text>
</comment>
<evidence type="ECO:0000259" key="7">
    <source>
        <dbReference type="PROSITE" id="PS51755"/>
    </source>
</evidence>
<dbReference type="InterPro" id="IPR036388">
    <property type="entry name" value="WH-like_DNA-bd_sf"/>
</dbReference>
<dbReference type="SUPFAM" id="SSF46894">
    <property type="entry name" value="C-terminal effector domain of the bipartite response regulators"/>
    <property type="match status" value="1"/>
</dbReference>
<dbReference type="PRINTS" id="PR00364">
    <property type="entry name" value="DISEASERSIST"/>
</dbReference>
<sequence length="978" mass="106518">MEFELLGPVRIVHNGQEVELRRRQERCLLCILLLENNHLVPDFRLLDLLWQGNPPQSGRATLHTYIARLRQAIGPLGVSLLRKGDGYLIETDPANIDVHRFTAGLAVAAAETAAAERLSILDRILPLWRGPLMADIADEDLRRRLDNGLQARHDRALELRAKTNLELGRYEDATRDARGVLSAHPAHEGAAEVLMTALYHDGRKADALEAFRQLRQRLADELGLDPSPGLQALHTNILKDDVGAKSAAPLPRELPAAVPGFNGRQAMLKELDSLLQGGNAAIIAGLAGVGKTALAVHWAHRVAESFPDGQLYLDLRGYSETAPMKPLHALTTLLGKLGVQAVGVPTDINAAAALFRSLVSGRRMLLLLDDARSAEQIRPLLPGSQTCFVVVTSRDRLSGLVAREGVRRLTLEVLTEPESLQLLADMLGSVRVTREPQAAKDLAGLCGRLPLALRIAAARLADNPHQTLGDEVAEMRAKTSIAGLTLTGEPGVSAAFDLSYQALPETAKLVFRQLGLINLPDYTADSASSLAAISKAEAASALESLAAAHLLTQHRPGRFTMHDLLWQYAKSRSGDPAEGLKRLFDAYLATVPGAVGELYPDFVRLPYRPDSVTAPQNALGWFDAERANLTTLILHAARNGPHDAAWLLADCMLPYLDQRHIASDRMNSARAAVAAARRYGDAQAQAAAYQVLAHATVGPNRPSRWITYINKAISSASEAGWGRGEAAMRTNLALMLQLNGRAVEALAQANAALAQHERSGWGDGRQWTMNIAVEIYGTLGRAQEGLDLAIEAANWLEDQPKAKARGRVLAAQAEMHVLLGDFDLAIDRATAALKLFRTLDHHYYEAHTLLRLCEAHLGAGDAQLARQAAERSLELSESFRNAWLKIDILNTLAAVELAQGHAEPALRHRQDALEIAETVPYQYMLTATQIGLAEVHCELQELEIAKKYAERALAQCRQSGYRLLEERLLRLDGGRVVG</sequence>
<dbReference type="SUPFAM" id="SSF52540">
    <property type="entry name" value="P-loop containing nucleoside triphosphate hydrolases"/>
    <property type="match status" value="1"/>
</dbReference>
<dbReference type="GO" id="GO:0000160">
    <property type="term" value="P:phosphorelay signal transduction system"/>
    <property type="evidence" value="ECO:0007669"/>
    <property type="project" value="InterPro"/>
</dbReference>
<dbReference type="InterPro" id="IPR019734">
    <property type="entry name" value="TPR_rpt"/>
</dbReference>
<dbReference type="InterPro" id="IPR011990">
    <property type="entry name" value="TPR-like_helical_dom_sf"/>
</dbReference>
<dbReference type="RefSeq" id="WP_203907428.1">
    <property type="nucleotide sequence ID" value="NZ_BONY01000008.1"/>
</dbReference>
<dbReference type="AlphaFoldDB" id="A0A8J3Q5D4"/>
<dbReference type="Proteomes" id="UP000612899">
    <property type="component" value="Unassembled WGS sequence"/>
</dbReference>
<dbReference type="GO" id="GO:0043531">
    <property type="term" value="F:ADP binding"/>
    <property type="evidence" value="ECO:0007669"/>
    <property type="project" value="InterPro"/>
</dbReference>
<evidence type="ECO:0000313" key="8">
    <source>
        <dbReference type="EMBL" id="GIH03515.1"/>
    </source>
</evidence>
<dbReference type="Gene3D" id="1.10.10.10">
    <property type="entry name" value="Winged helix-like DNA-binding domain superfamily/Winged helix DNA-binding domain"/>
    <property type="match status" value="1"/>
</dbReference>
<evidence type="ECO:0000256" key="4">
    <source>
        <dbReference type="ARBA" id="ARBA00023163"/>
    </source>
</evidence>
<dbReference type="Pfam" id="PF00931">
    <property type="entry name" value="NB-ARC"/>
    <property type="match status" value="1"/>
</dbReference>
<gene>
    <name evidence="8" type="ORF">Rhe02_15820</name>
</gene>
<dbReference type="GO" id="GO:0006355">
    <property type="term" value="P:regulation of DNA-templated transcription"/>
    <property type="evidence" value="ECO:0007669"/>
    <property type="project" value="InterPro"/>
</dbReference>
<evidence type="ECO:0000256" key="1">
    <source>
        <dbReference type="ARBA" id="ARBA00005820"/>
    </source>
</evidence>
<dbReference type="SMART" id="SM00862">
    <property type="entry name" value="Trans_reg_C"/>
    <property type="match status" value="1"/>
</dbReference>
<dbReference type="InterPro" id="IPR002182">
    <property type="entry name" value="NB-ARC"/>
</dbReference>
<dbReference type="SUPFAM" id="SSF48452">
    <property type="entry name" value="TPR-like"/>
    <property type="match status" value="3"/>
</dbReference>
<evidence type="ECO:0000256" key="2">
    <source>
        <dbReference type="ARBA" id="ARBA00023015"/>
    </source>
</evidence>
<dbReference type="GO" id="GO:0003677">
    <property type="term" value="F:DNA binding"/>
    <property type="evidence" value="ECO:0007669"/>
    <property type="project" value="UniProtKB-UniRule"/>
</dbReference>
<feature type="domain" description="OmpR/PhoB-type" evidence="7">
    <location>
        <begin position="1"/>
        <end position="91"/>
    </location>
</feature>
<evidence type="ECO:0000256" key="5">
    <source>
        <dbReference type="PROSITE-ProRule" id="PRU01091"/>
    </source>
</evidence>
<evidence type="ECO:0000313" key="9">
    <source>
        <dbReference type="Proteomes" id="UP000612899"/>
    </source>
</evidence>
<keyword evidence="9" id="KW-1185">Reference proteome</keyword>
<feature type="DNA-binding region" description="OmpR/PhoB-type" evidence="5">
    <location>
        <begin position="1"/>
        <end position="91"/>
    </location>
</feature>
<dbReference type="PANTHER" id="PTHR35807:SF1">
    <property type="entry name" value="TRANSCRIPTIONAL REGULATOR REDD"/>
    <property type="match status" value="1"/>
</dbReference>